<evidence type="ECO:0000256" key="1">
    <source>
        <dbReference type="SAM" id="Phobius"/>
    </source>
</evidence>
<feature type="transmembrane region" description="Helical" evidence="1">
    <location>
        <begin position="7"/>
        <end position="27"/>
    </location>
</feature>
<gene>
    <name evidence="2" type="ORF">Salat_0696000</name>
</gene>
<keyword evidence="1" id="KW-0812">Transmembrane</keyword>
<feature type="transmembrane region" description="Helical" evidence="1">
    <location>
        <begin position="74"/>
        <end position="104"/>
    </location>
</feature>
<evidence type="ECO:0000313" key="3">
    <source>
        <dbReference type="Proteomes" id="UP001293254"/>
    </source>
</evidence>
<evidence type="ECO:0000313" key="2">
    <source>
        <dbReference type="EMBL" id="KAK4435326.1"/>
    </source>
</evidence>
<feature type="transmembrane region" description="Helical" evidence="1">
    <location>
        <begin position="282"/>
        <end position="308"/>
    </location>
</feature>
<feature type="transmembrane region" description="Helical" evidence="1">
    <location>
        <begin position="136"/>
        <end position="160"/>
    </location>
</feature>
<sequence>MEIPAWWFFSFWALVSITFLHLGFYALDKTHLSNSVSPVVMSLFKHSLAVSCCHSSSYALIFRPQSKLVIELRYLWLLYGGLPILVFSATAGIITWGCLVWAMIKFLAWLFHFPELSSFADRFALFLVYTFFHSELFPWMCFPVSTFINFFLIPYGGYYLTREQKSGIRIHMAVESSLYLVRGNSTKFFPVMVLLTSLITSAFWAALSGLDPITILSGDSLSGDVRFQNLLSLAGKKLTDTFRVLKEKKTGKFIEFAVGIGGTVLFQNFFRLTSSSQVEAFLYLAVAWVANLTLLGVSCDFGVFNFLLGNVIVGCTVSEFGLRGTTWFAYGASLLLFGLRLKLESLRFLERGGEHAGVALPFVDRGGELARVVLPIADRRGDQAVVILW</sequence>
<keyword evidence="1" id="KW-0472">Membrane</keyword>
<reference evidence="2" key="2">
    <citation type="journal article" date="2024" name="Plant">
        <title>Genomic evolution and insights into agronomic trait innovations of Sesamum species.</title>
        <authorList>
            <person name="Miao H."/>
            <person name="Wang L."/>
            <person name="Qu L."/>
            <person name="Liu H."/>
            <person name="Sun Y."/>
            <person name="Le M."/>
            <person name="Wang Q."/>
            <person name="Wei S."/>
            <person name="Zheng Y."/>
            <person name="Lin W."/>
            <person name="Duan Y."/>
            <person name="Cao H."/>
            <person name="Xiong S."/>
            <person name="Wang X."/>
            <person name="Wei L."/>
            <person name="Li C."/>
            <person name="Ma Q."/>
            <person name="Ju M."/>
            <person name="Zhao R."/>
            <person name="Li G."/>
            <person name="Mu C."/>
            <person name="Tian Q."/>
            <person name="Mei H."/>
            <person name="Zhang T."/>
            <person name="Gao T."/>
            <person name="Zhang H."/>
        </authorList>
    </citation>
    <scope>NUCLEOTIDE SEQUENCE</scope>
    <source>
        <strain evidence="2">3651</strain>
    </source>
</reference>
<feature type="transmembrane region" description="Helical" evidence="1">
    <location>
        <begin position="188"/>
        <end position="207"/>
    </location>
</feature>
<reference evidence="2" key="1">
    <citation type="submission" date="2020-06" db="EMBL/GenBank/DDBJ databases">
        <authorList>
            <person name="Li T."/>
            <person name="Hu X."/>
            <person name="Zhang T."/>
            <person name="Song X."/>
            <person name="Zhang H."/>
            <person name="Dai N."/>
            <person name="Sheng W."/>
            <person name="Hou X."/>
            <person name="Wei L."/>
        </authorList>
    </citation>
    <scope>NUCLEOTIDE SEQUENCE</scope>
    <source>
        <strain evidence="2">3651</strain>
        <tissue evidence="2">Leaf</tissue>
    </source>
</reference>
<feature type="transmembrane region" description="Helical" evidence="1">
    <location>
        <begin position="320"/>
        <end position="341"/>
    </location>
</feature>
<keyword evidence="1" id="KW-1133">Transmembrane helix</keyword>
<name>A0AAE1YSD8_9LAMI</name>
<dbReference type="AlphaFoldDB" id="A0AAE1YSD8"/>
<proteinExistence type="predicted"/>
<organism evidence="2 3">
    <name type="scientific">Sesamum alatum</name>
    <dbReference type="NCBI Taxonomy" id="300844"/>
    <lineage>
        <taxon>Eukaryota</taxon>
        <taxon>Viridiplantae</taxon>
        <taxon>Streptophyta</taxon>
        <taxon>Embryophyta</taxon>
        <taxon>Tracheophyta</taxon>
        <taxon>Spermatophyta</taxon>
        <taxon>Magnoliopsida</taxon>
        <taxon>eudicotyledons</taxon>
        <taxon>Gunneridae</taxon>
        <taxon>Pentapetalae</taxon>
        <taxon>asterids</taxon>
        <taxon>lamiids</taxon>
        <taxon>Lamiales</taxon>
        <taxon>Pedaliaceae</taxon>
        <taxon>Sesamum</taxon>
    </lineage>
</organism>
<keyword evidence="3" id="KW-1185">Reference proteome</keyword>
<accession>A0AAE1YSD8</accession>
<comment type="caution">
    <text evidence="2">The sequence shown here is derived from an EMBL/GenBank/DDBJ whole genome shotgun (WGS) entry which is preliminary data.</text>
</comment>
<dbReference type="EMBL" id="JACGWO010000002">
    <property type="protein sequence ID" value="KAK4435326.1"/>
    <property type="molecule type" value="Genomic_DNA"/>
</dbReference>
<dbReference type="Proteomes" id="UP001293254">
    <property type="component" value="Unassembled WGS sequence"/>
</dbReference>
<protein>
    <submittedName>
        <fullName evidence="2">Uncharacterized protein</fullName>
    </submittedName>
</protein>
<feature type="transmembrane region" description="Helical" evidence="1">
    <location>
        <begin position="253"/>
        <end position="270"/>
    </location>
</feature>